<gene>
    <name evidence="1" type="ORF">GCM10017559_46580</name>
</gene>
<evidence type="ECO:0000313" key="2">
    <source>
        <dbReference type="Proteomes" id="UP001499930"/>
    </source>
</evidence>
<sequence>MWRRRFVALRATGQVAAPKRTSWPTPSSRVFSPCIAPRPTGIEEMPTIARPNFSFILLPPISEGVPAIMASIVAIRFASAPVPCRVASDNRFLPLISDGEYPWK</sequence>
<accession>A0ABN3Y3T9</accession>
<organism evidence="1 2">
    <name type="scientific">Streptosporangium longisporum</name>
    <dbReference type="NCBI Taxonomy" id="46187"/>
    <lineage>
        <taxon>Bacteria</taxon>
        <taxon>Bacillati</taxon>
        <taxon>Actinomycetota</taxon>
        <taxon>Actinomycetes</taxon>
        <taxon>Streptosporangiales</taxon>
        <taxon>Streptosporangiaceae</taxon>
        <taxon>Streptosporangium</taxon>
    </lineage>
</organism>
<protein>
    <submittedName>
        <fullName evidence="1">Uncharacterized protein</fullName>
    </submittedName>
</protein>
<comment type="caution">
    <text evidence="1">The sequence shown here is derived from an EMBL/GenBank/DDBJ whole genome shotgun (WGS) entry which is preliminary data.</text>
</comment>
<evidence type="ECO:0000313" key="1">
    <source>
        <dbReference type="EMBL" id="GAA3017383.1"/>
    </source>
</evidence>
<proteinExistence type="predicted"/>
<reference evidence="1 2" key="1">
    <citation type="journal article" date="2019" name="Int. J. Syst. Evol. Microbiol.">
        <title>The Global Catalogue of Microorganisms (GCM) 10K type strain sequencing project: providing services to taxonomists for standard genome sequencing and annotation.</title>
        <authorList>
            <consortium name="The Broad Institute Genomics Platform"/>
            <consortium name="The Broad Institute Genome Sequencing Center for Infectious Disease"/>
            <person name="Wu L."/>
            <person name="Ma J."/>
        </authorList>
    </citation>
    <scope>NUCLEOTIDE SEQUENCE [LARGE SCALE GENOMIC DNA]</scope>
    <source>
        <strain evidence="1 2">JCM 3106</strain>
    </source>
</reference>
<dbReference type="EMBL" id="BAAAWD010000013">
    <property type="protein sequence ID" value="GAA3017383.1"/>
    <property type="molecule type" value="Genomic_DNA"/>
</dbReference>
<dbReference type="Proteomes" id="UP001499930">
    <property type="component" value="Unassembled WGS sequence"/>
</dbReference>
<name>A0ABN3Y3T9_9ACTN</name>
<keyword evidence="2" id="KW-1185">Reference proteome</keyword>